<proteinExistence type="predicted"/>
<accession>A0A1T1GUY7</accession>
<dbReference type="RefSeq" id="WP_078190845.1">
    <property type="nucleotide sequence ID" value="NZ_JAMCOZ010000009.1"/>
</dbReference>
<evidence type="ECO:0008006" key="3">
    <source>
        <dbReference type="Google" id="ProtNLM"/>
    </source>
</evidence>
<comment type="caution">
    <text evidence="1">The sequence shown here is derived from an EMBL/GenBank/DDBJ whole genome shotgun (WGS) entry which is preliminary data.</text>
</comment>
<dbReference type="Proteomes" id="UP000191160">
    <property type="component" value="Unassembled WGS sequence"/>
</dbReference>
<reference evidence="1 2" key="1">
    <citation type="submission" date="2017-02" db="EMBL/GenBank/DDBJ databases">
        <title>Acinetobacter sp. ANC 4945, whole genome shotgun sequencing project.</title>
        <authorList>
            <person name="Radolfova-Krizova L."/>
            <person name="Al Atrouni A."/>
            <person name="Nemec A."/>
        </authorList>
    </citation>
    <scope>NUCLEOTIDE SEQUENCE [LARGE SCALE GENOMIC DNA]</scope>
    <source>
        <strain evidence="1 2">ANC 4945</strain>
    </source>
</reference>
<evidence type="ECO:0000313" key="2">
    <source>
        <dbReference type="Proteomes" id="UP000191160"/>
    </source>
</evidence>
<sequence>MNFRDFILNKSPEDLEKYAKDAGTTVGYIKSHLLYGYKEPRKTLRKALSTASNGEVSEMEVLQHFGLYPNQIPNNQNGNNPALQ</sequence>
<protein>
    <recommendedName>
        <fullName evidence="3">XRE family transcriptional regulator</fullName>
    </recommendedName>
</protein>
<keyword evidence="2" id="KW-1185">Reference proteome</keyword>
<dbReference type="AlphaFoldDB" id="A0A1T1GUY7"/>
<organism evidence="1 2">
    <name type="scientific">Acinetobacter amyesii</name>
    <dbReference type="NCBI Taxonomy" id="2942470"/>
    <lineage>
        <taxon>Bacteria</taxon>
        <taxon>Pseudomonadati</taxon>
        <taxon>Pseudomonadota</taxon>
        <taxon>Gammaproteobacteria</taxon>
        <taxon>Moraxellales</taxon>
        <taxon>Moraxellaceae</taxon>
        <taxon>Acinetobacter</taxon>
    </lineage>
</organism>
<evidence type="ECO:0000313" key="1">
    <source>
        <dbReference type="EMBL" id="OOV81280.1"/>
    </source>
</evidence>
<dbReference type="EMBL" id="MVKX01000007">
    <property type="protein sequence ID" value="OOV81280.1"/>
    <property type="molecule type" value="Genomic_DNA"/>
</dbReference>
<gene>
    <name evidence="1" type="ORF">B1202_12045</name>
</gene>
<name>A0A1T1GUY7_9GAMM</name>